<evidence type="ECO:0000256" key="3">
    <source>
        <dbReference type="PROSITE-ProRule" id="PRU00723"/>
    </source>
</evidence>
<dbReference type="Proteomes" id="UP000016935">
    <property type="component" value="Unassembled WGS sequence"/>
</dbReference>
<dbReference type="HOGENOM" id="CLU_063746_0_0_1"/>
<feature type="region of interest" description="Disordered" evidence="4">
    <location>
        <begin position="17"/>
        <end position="97"/>
    </location>
</feature>
<dbReference type="GO" id="GO:0008270">
    <property type="term" value="F:zinc ion binding"/>
    <property type="evidence" value="ECO:0007669"/>
    <property type="project" value="UniProtKB-KW"/>
</dbReference>
<dbReference type="EMBL" id="KB908504">
    <property type="protein sequence ID" value="EOA89773.1"/>
    <property type="molecule type" value="Genomic_DNA"/>
</dbReference>
<dbReference type="STRING" id="671987.R0K9W3"/>
<reference evidence="6 7" key="1">
    <citation type="journal article" date="2012" name="PLoS Pathog.">
        <title>Diverse lifestyles and strategies of plant pathogenesis encoded in the genomes of eighteen Dothideomycetes fungi.</title>
        <authorList>
            <person name="Ohm R.A."/>
            <person name="Feau N."/>
            <person name="Henrissat B."/>
            <person name="Schoch C.L."/>
            <person name="Horwitz B.A."/>
            <person name="Barry K.W."/>
            <person name="Condon B.J."/>
            <person name="Copeland A.C."/>
            <person name="Dhillon B."/>
            <person name="Glaser F."/>
            <person name="Hesse C.N."/>
            <person name="Kosti I."/>
            <person name="LaButti K."/>
            <person name="Lindquist E.A."/>
            <person name="Lucas S."/>
            <person name="Salamov A.A."/>
            <person name="Bradshaw R.E."/>
            <person name="Ciuffetti L."/>
            <person name="Hamelin R.C."/>
            <person name="Kema G.H.J."/>
            <person name="Lawrence C."/>
            <person name="Scott J.A."/>
            <person name="Spatafora J.W."/>
            <person name="Turgeon B.G."/>
            <person name="de Wit P.J.G.M."/>
            <person name="Zhong S."/>
            <person name="Goodwin S.B."/>
            <person name="Grigoriev I.V."/>
        </authorList>
    </citation>
    <scope>NUCLEOTIDE SEQUENCE [LARGE SCALE GENOMIC DNA]</scope>
    <source>
        <strain evidence="7">28A</strain>
    </source>
</reference>
<dbReference type="AlphaFoldDB" id="R0K9W3"/>
<dbReference type="InterPro" id="IPR000571">
    <property type="entry name" value="Znf_CCCH"/>
</dbReference>
<protein>
    <recommendedName>
        <fullName evidence="5">C3H1-type domain-containing protein</fullName>
    </recommendedName>
</protein>
<dbReference type="GeneID" id="19405017"/>
<name>R0K9W3_EXST2</name>
<evidence type="ECO:0000313" key="7">
    <source>
        <dbReference type="Proteomes" id="UP000016935"/>
    </source>
</evidence>
<feature type="compositionally biased region" description="Basic and acidic residues" evidence="4">
    <location>
        <begin position="66"/>
        <end position="82"/>
    </location>
</feature>
<keyword evidence="3" id="KW-0479">Metal-binding</keyword>
<feature type="compositionally biased region" description="Low complexity" evidence="4">
    <location>
        <begin position="38"/>
        <end position="48"/>
    </location>
</feature>
<organism evidence="6 7">
    <name type="scientific">Exserohilum turcicum (strain 28A)</name>
    <name type="common">Northern leaf blight fungus</name>
    <name type="synonym">Setosphaeria turcica</name>
    <dbReference type="NCBI Taxonomy" id="671987"/>
    <lineage>
        <taxon>Eukaryota</taxon>
        <taxon>Fungi</taxon>
        <taxon>Dikarya</taxon>
        <taxon>Ascomycota</taxon>
        <taxon>Pezizomycotina</taxon>
        <taxon>Dothideomycetes</taxon>
        <taxon>Pleosporomycetidae</taxon>
        <taxon>Pleosporales</taxon>
        <taxon>Pleosporineae</taxon>
        <taxon>Pleosporaceae</taxon>
        <taxon>Exserohilum</taxon>
    </lineage>
</organism>
<proteinExistence type="predicted"/>
<comment type="subcellular location">
    <subcellularLocation>
        <location evidence="1">Nucleus</location>
    </subcellularLocation>
</comment>
<dbReference type="OrthoDB" id="20729at2759"/>
<accession>R0K9W3</accession>
<evidence type="ECO:0000256" key="4">
    <source>
        <dbReference type="SAM" id="MobiDB-lite"/>
    </source>
</evidence>
<dbReference type="eggNOG" id="KOG0845">
    <property type="taxonomic scope" value="Eukaryota"/>
</dbReference>
<dbReference type="InterPro" id="IPR051767">
    <property type="entry name" value="Nucleoporin_NUP42"/>
</dbReference>
<evidence type="ECO:0000313" key="6">
    <source>
        <dbReference type="EMBL" id="EOA89773.1"/>
    </source>
</evidence>
<dbReference type="Gene3D" id="4.10.1000.10">
    <property type="entry name" value="Zinc finger, CCCH-type"/>
    <property type="match status" value="1"/>
</dbReference>
<gene>
    <name evidence="6" type="ORF">SETTUDRAFT_45886</name>
</gene>
<keyword evidence="7" id="KW-1185">Reference proteome</keyword>
<sequence>MGVCSYYQRGACKFGDSCKNEHPGSSRDANRGGGFGGSNNNRFGAFNGDRYRPGQNSGSNAFGGSRDSKPPSFHLDRDDMKNDLTTQRPIYPLSCYGPGREAPRQLIEGPVEISPDELRLRYYTLRAAGNEPQAQQEEAALNEKMQQQVKAILDDVAGAIRYVEEGANIHPNRIDIAKGNVNASESTNTTTASSVSASASTANPFMKAASANPFQAASAQTSAFGQTSTPGFGKPAFGQPSNPAQTTSAFGQRWRIWTKEESGVFAAGVKASSERKLQANGRDALANQREQSVFPPSSAMDWAAVKSESLARTASSVSPSLPVGADVWLLSRPGWIEASCMPVGNPREAAMMGSTEACFARLDGRGRCLP</sequence>
<evidence type="ECO:0000256" key="2">
    <source>
        <dbReference type="ARBA" id="ARBA00023242"/>
    </source>
</evidence>
<evidence type="ECO:0000256" key="1">
    <source>
        <dbReference type="ARBA" id="ARBA00004123"/>
    </source>
</evidence>
<keyword evidence="2" id="KW-0539">Nucleus</keyword>
<keyword evidence="3" id="KW-0863">Zinc-finger</keyword>
<feature type="domain" description="C3H1-type" evidence="5">
    <location>
        <begin position="1"/>
        <end position="25"/>
    </location>
</feature>
<evidence type="ECO:0000259" key="5">
    <source>
        <dbReference type="PROSITE" id="PS50103"/>
    </source>
</evidence>
<dbReference type="PROSITE" id="PS50103">
    <property type="entry name" value="ZF_C3H1"/>
    <property type="match status" value="1"/>
</dbReference>
<dbReference type="PANTHER" id="PTHR46527:SF1">
    <property type="entry name" value="NUCLEOPORIN NUP42"/>
    <property type="match status" value="1"/>
</dbReference>
<feature type="compositionally biased region" description="Basic and acidic residues" evidence="4">
    <location>
        <begin position="17"/>
        <end position="30"/>
    </location>
</feature>
<dbReference type="Pfam" id="PF00642">
    <property type="entry name" value="zf-CCCH"/>
    <property type="match status" value="1"/>
</dbReference>
<reference evidence="6 7" key="2">
    <citation type="journal article" date="2013" name="PLoS Genet.">
        <title>Comparative genome structure, secondary metabolite, and effector coding capacity across Cochliobolus pathogens.</title>
        <authorList>
            <person name="Condon B.J."/>
            <person name="Leng Y."/>
            <person name="Wu D."/>
            <person name="Bushley K.E."/>
            <person name="Ohm R.A."/>
            <person name="Otillar R."/>
            <person name="Martin J."/>
            <person name="Schackwitz W."/>
            <person name="Grimwood J."/>
            <person name="MohdZainudin N."/>
            <person name="Xue C."/>
            <person name="Wang R."/>
            <person name="Manning V.A."/>
            <person name="Dhillon B."/>
            <person name="Tu Z.J."/>
            <person name="Steffenson B.J."/>
            <person name="Salamov A."/>
            <person name="Sun H."/>
            <person name="Lowry S."/>
            <person name="LaButti K."/>
            <person name="Han J."/>
            <person name="Copeland A."/>
            <person name="Lindquist E."/>
            <person name="Barry K."/>
            <person name="Schmutz J."/>
            <person name="Baker S.E."/>
            <person name="Ciuffetti L.M."/>
            <person name="Grigoriev I.V."/>
            <person name="Zhong S."/>
            <person name="Turgeon B.G."/>
        </authorList>
    </citation>
    <scope>NUCLEOTIDE SEQUENCE [LARGE SCALE GENOMIC DNA]</scope>
    <source>
        <strain evidence="7">28A</strain>
    </source>
</reference>
<feature type="zinc finger region" description="C3H1-type" evidence="3">
    <location>
        <begin position="1"/>
        <end position="25"/>
    </location>
</feature>
<dbReference type="GO" id="GO:0005634">
    <property type="term" value="C:nucleus"/>
    <property type="evidence" value="ECO:0007669"/>
    <property type="project" value="UniProtKB-SubCell"/>
</dbReference>
<dbReference type="PANTHER" id="PTHR46527">
    <property type="entry name" value="NUCLEOPORIN-LIKE PROTEIN 2"/>
    <property type="match status" value="1"/>
</dbReference>
<dbReference type="RefSeq" id="XP_008022503.1">
    <property type="nucleotide sequence ID" value="XM_008024312.1"/>
</dbReference>
<keyword evidence="3" id="KW-0862">Zinc</keyword>